<feature type="compositionally biased region" description="Polar residues" evidence="1">
    <location>
        <begin position="64"/>
        <end position="74"/>
    </location>
</feature>
<accession>A0AAU8MHK3</accession>
<feature type="compositionally biased region" description="Polar residues" evidence="1">
    <location>
        <begin position="11"/>
        <end position="21"/>
    </location>
</feature>
<organism evidence="2">
    <name type="scientific">Geladintestivirus 5</name>
    <dbReference type="NCBI Taxonomy" id="3233137"/>
    <lineage>
        <taxon>Viruses</taxon>
        <taxon>Duplodnaviria</taxon>
        <taxon>Heunggongvirae</taxon>
        <taxon>Uroviricota</taxon>
        <taxon>Caudoviricetes</taxon>
        <taxon>Crassvirales</taxon>
    </lineage>
</organism>
<evidence type="ECO:0000256" key="1">
    <source>
        <dbReference type="SAM" id="MobiDB-lite"/>
    </source>
</evidence>
<reference evidence="2" key="1">
    <citation type="submission" date="2024-06" db="EMBL/GenBank/DDBJ databases">
        <title>Intestivirid acquisition increases across infancy in a wild primate population.</title>
        <authorList>
            <person name="Schneider-Creas I.A."/>
            <person name="Moya I.L."/>
            <person name="Chiou K.L."/>
            <person name="Baniel A."/>
            <person name="Azanaw Haile A."/>
            <person name="Kebede F."/>
            <person name="Abebe B."/>
            <person name="Snyder-Mackler N."/>
            <person name="Varsani A."/>
        </authorList>
    </citation>
    <scope>NUCLEOTIDE SEQUENCE</scope>
    <source>
        <strain evidence="2">Int_RNL_2018_1252_VOL</strain>
    </source>
</reference>
<dbReference type="EMBL" id="PP965495">
    <property type="protein sequence ID" value="XCO00055.1"/>
    <property type="molecule type" value="Genomic_DNA"/>
</dbReference>
<feature type="compositionally biased region" description="Low complexity" evidence="1">
    <location>
        <begin position="22"/>
        <end position="36"/>
    </location>
</feature>
<evidence type="ECO:0000313" key="2">
    <source>
        <dbReference type="EMBL" id="XCO00055.1"/>
    </source>
</evidence>
<proteinExistence type="predicted"/>
<name>A0AAU8MHK3_9CAUD</name>
<protein>
    <submittedName>
        <fullName evidence="2">Uncharacterized protein</fullName>
    </submittedName>
</protein>
<sequence>MAVVDIDFEGTSENGTGFGTDNGNEGNNGQSNSGQEDVTNLNGGGNADITGQDGNRDSEGGDGNQRSNQGSKGNNVEEADNHLSTGELSEGDTIEFDGITYTIDASGNLIDDKGNVFKEAKNVANWLKSVEIEGDGENSEILSISSIQEALGITVTDAEGKNIEFTDDAAGVKAYVDAVIDLKSKDLQQAAVNKLYADNPLLKQFTDYVQLTGTAKGFGEIPDRSGIQLDKENEEQLKAVIRMAAKEFGNKSLNENYIKYLRDSGGLYDEAKAQLQALIEKDIAIRKDIEIRAQAQRDADAKSVSDYWNKVNNVIDSRIIAGYKLPESFTKEINGHKVIITPNDFYNYLSKATETDTDGNKVTGYQRDLNKLTDDEYLNRELLDAWLMFTGGTYKDLIAMAVNEDKVRQLRVKSKEQRSTKTVKIIKKQGGKVDMNDIVL</sequence>
<feature type="region of interest" description="Disordered" evidence="1">
    <location>
        <begin position="1"/>
        <end position="79"/>
    </location>
</feature>
<feature type="compositionally biased region" description="Acidic residues" evidence="1">
    <location>
        <begin position="1"/>
        <end position="10"/>
    </location>
</feature>